<sequence>MLERYEPRTSHVQLNKSVSEEFFVTEKLTNLIETEGKDLVALQVTIKQDLEELEQAQQETSAYRVAMEQAEKEQRFSSRTAETLERQLLELSVDSNSDLAEDMRRAASTFHSQANSLAGTVEDYDALISASTRKVNDLAKKEQEAELRIQHFLQFCDLCTKMGQTAQRWVANVMECAIATGKKSARKSTATFAEETLVKESDETSVKESDETGTAAGKKTPARYGKTPAKRSSSIADIVEEPESDGPEAEQELAKETPAASHNAQCHATLEALNVDQVDNHRCVALSYVCHKTIVYVLQTA</sequence>
<dbReference type="EMBL" id="JAESVG020000011">
    <property type="protein sequence ID" value="KAG8622939.1"/>
    <property type="molecule type" value="Genomic_DNA"/>
</dbReference>
<feature type="coiled-coil region" evidence="1">
    <location>
        <begin position="39"/>
        <end position="87"/>
    </location>
</feature>
<dbReference type="Proteomes" id="UP000809789">
    <property type="component" value="Unassembled WGS sequence"/>
</dbReference>
<evidence type="ECO:0000256" key="1">
    <source>
        <dbReference type="SAM" id="Coils"/>
    </source>
</evidence>
<dbReference type="AlphaFoldDB" id="A0A8K0KSC6"/>
<name>A0A8K0KSC6_9PEZI</name>
<organism evidence="3 4">
    <name type="scientific">Elsinoe batatas</name>
    <dbReference type="NCBI Taxonomy" id="2601811"/>
    <lineage>
        <taxon>Eukaryota</taxon>
        <taxon>Fungi</taxon>
        <taxon>Dikarya</taxon>
        <taxon>Ascomycota</taxon>
        <taxon>Pezizomycotina</taxon>
        <taxon>Dothideomycetes</taxon>
        <taxon>Dothideomycetidae</taxon>
        <taxon>Myriangiales</taxon>
        <taxon>Elsinoaceae</taxon>
        <taxon>Elsinoe</taxon>
    </lineage>
</organism>
<evidence type="ECO:0000313" key="3">
    <source>
        <dbReference type="EMBL" id="KAG8622939.1"/>
    </source>
</evidence>
<evidence type="ECO:0000256" key="2">
    <source>
        <dbReference type="SAM" id="MobiDB-lite"/>
    </source>
</evidence>
<keyword evidence="1" id="KW-0175">Coiled coil</keyword>
<gene>
    <name evidence="3" type="ORF">KVT40_009256</name>
</gene>
<feature type="compositionally biased region" description="Acidic residues" evidence="2">
    <location>
        <begin position="238"/>
        <end position="251"/>
    </location>
</feature>
<accession>A0A8K0KSC6</accession>
<keyword evidence="4" id="KW-1185">Reference proteome</keyword>
<feature type="region of interest" description="Disordered" evidence="2">
    <location>
        <begin position="200"/>
        <end position="260"/>
    </location>
</feature>
<feature type="compositionally biased region" description="Basic and acidic residues" evidence="2">
    <location>
        <begin position="200"/>
        <end position="210"/>
    </location>
</feature>
<comment type="caution">
    <text evidence="3">The sequence shown here is derived from an EMBL/GenBank/DDBJ whole genome shotgun (WGS) entry which is preliminary data.</text>
</comment>
<protein>
    <submittedName>
        <fullName evidence="3">Uncharacterized protein</fullName>
    </submittedName>
</protein>
<evidence type="ECO:0000313" key="4">
    <source>
        <dbReference type="Proteomes" id="UP000809789"/>
    </source>
</evidence>
<proteinExistence type="predicted"/>
<reference evidence="3" key="1">
    <citation type="submission" date="2021-07" db="EMBL/GenBank/DDBJ databases">
        <title>Elsinoe batatas strain:CRI-CJ2 Genome sequencing and assembly.</title>
        <authorList>
            <person name="Huang L."/>
        </authorList>
    </citation>
    <scope>NUCLEOTIDE SEQUENCE</scope>
    <source>
        <strain evidence="3">CRI-CJ2</strain>
    </source>
</reference>